<sequence length="131" mass="15554">MYDEDPSSLFQQNNSNNSIFNQLLPIIRFTITPMELENEGIFFSHVMEIIHLENVFLTLEEKIQLENNSYHIYHYCKNVDRIICLDNTEFTFILFLGPDADNPAHMKFEVDLLEMKNNNTYPSFRGTIRRQ</sequence>
<reference evidence="1" key="1">
    <citation type="journal article" date="2020" name="Nature">
        <title>Giant virus diversity and host interactions through global metagenomics.</title>
        <authorList>
            <person name="Schulz F."/>
            <person name="Roux S."/>
            <person name="Paez-Espino D."/>
            <person name="Jungbluth S."/>
            <person name="Walsh D.A."/>
            <person name="Denef V.J."/>
            <person name="McMahon K.D."/>
            <person name="Konstantinidis K.T."/>
            <person name="Eloe-Fadrosh E.A."/>
            <person name="Kyrpides N.C."/>
            <person name="Woyke T."/>
        </authorList>
    </citation>
    <scope>NUCLEOTIDE SEQUENCE</scope>
    <source>
        <strain evidence="1">GVMAG-M-3300023174-104</strain>
    </source>
</reference>
<name>A0A6C0D2K8_9ZZZZ</name>
<protein>
    <submittedName>
        <fullName evidence="1">Uncharacterized protein</fullName>
    </submittedName>
</protein>
<organism evidence="1">
    <name type="scientific">viral metagenome</name>
    <dbReference type="NCBI Taxonomy" id="1070528"/>
    <lineage>
        <taxon>unclassified sequences</taxon>
        <taxon>metagenomes</taxon>
        <taxon>organismal metagenomes</taxon>
    </lineage>
</organism>
<dbReference type="EMBL" id="MN739518">
    <property type="protein sequence ID" value="QHT09935.1"/>
    <property type="molecule type" value="Genomic_DNA"/>
</dbReference>
<dbReference type="AlphaFoldDB" id="A0A6C0D2K8"/>
<evidence type="ECO:0000313" key="1">
    <source>
        <dbReference type="EMBL" id="QHT09935.1"/>
    </source>
</evidence>
<accession>A0A6C0D2K8</accession>
<proteinExistence type="predicted"/>